<evidence type="ECO:0000313" key="1">
    <source>
        <dbReference type="EMBL" id="SDR06231.1"/>
    </source>
</evidence>
<protein>
    <submittedName>
        <fullName evidence="1">Uncharacterized protein</fullName>
    </submittedName>
</protein>
<sequence>MLGIPATSHPVQSARNQVLRQTVADKRHKPRNYSMVLQTKTRQAWSRGIHIGRMPSRTLLTRCRTSSRGTPDRLRQRVLELWLRFHEPFGEYQTGRGSVGEPGLYVSAGQFSLPDQTLNLLRLFEPQIALRRRLRTLVRLRLEHQQSVCRHQHRWCSPPDQRARRSLGLVRQSRDRQWSPVRLNVCLREGQHRSKTILHAESGRVPYIPNDASRMTSESVRKAGEILLQIRRV</sequence>
<gene>
    <name evidence="1" type="ORF">SAMN04489842_2182</name>
</gene>
<dbReference type="AlphaFoldDB" id="A0A1H1FZ88"/>
<keyword evidence="2" id="KW-1185">Reference proteome</keyword>
<reference evidence="2" key="1">
    <citation type="submission" date="2016-10" db="EMBL/GenBank/DDBJ databases">
        <authorList>
            <person name="Varghese N."/>
            <person name="Submissions S."/>
        </authorList>
    </citation>
    <scope>NUCLEOTIDE SEQUENCE [LARGE SCALE GENOMIC DNA]</scope>
    <source>
        <strain evidence="2">DSM 24767</strain>
    </source>
</reference>
<evidence type="ECO:0000313" key="2">
    <source>
        <dbReference type="Proteomes" id="UP000198848"/>
    </source>
</evidence>
<dbReference type="Proteomes" id="UP000198848">
    <property type="component" value="Unassembled WGS sequence"/>
</dbReference>
<dbReference type="EMBL" id="FNLC01000002">
    <property type="protein sequence ID" value="SDR06231.1"/>
    <property type="molecule type" value="Genomic_DNA"/>
</dbReference>
<organism evidence="1 2">
    <name type="scientific">Natronobacterium texcoconense</name>
    <dbReference type="NCBI Taxonomy" id="1095778"/>
    <lineage>
        <taxon>Archaea</taxon>
        <taxon>Methanobacteriati</taxon>
        <taxon>Methanobacteriota</taxon>
        <taxon>Stenosarchaea group</taxon>
        <taxon>Halobacteria</taxon>
        <taxon>Halobacteriales</taxon>
        <taxon>Natrialbaceae</taxon>
        <taxon>Natronobacterium</taxon>
    </lineage>
</organism>
<name>A0A1H1FZ88_NATTX</name>
<proteinExistence type="predicted"/>
<accession>A0A1H1FZ88</accession>